<reference evidence="3" key="1">
    <citation type="submission" date="2017-06" db="EMBL/GenBank/DDBJ databases">
        <authorList>
            <person name="Varghese N."/>
            <person name="Submissions S."/>
        </authorList>
    </citation>
    <scope>NUCLEOTIDE SEQUENCE [LARGE SCALE GENOMIC DNA]</scope>
    <source>
        <strain evidence="3">DSM 137</strain>
    </source>
</reference>
<proteinExistence type="predicted"/>
<feature type="domain" description="Immunity MXAN-0049 protein" evidence="1">
    <location>
        <begin position="85"/>
        <end position="220"/>
    </location>
</feature>
<evidence type="ECO:0000313" key="3">
    <source>
        <dbReference type="Proteomes" id="UP000198418"/>
    </source>
</evidence>
<keyword evidence="3" id="KW-1185">Reference proteome</keyword>
<dbReference type="Pfam" id="PF07791">
    <property type="entry name" value="Imm11"/>
    <property type="match status" value="1"/>
</dbReference>
<evidence type="ECO:0000313" key="2">
    <source>
        <dbReference type="EMBL" id="SNB84005.1"/>
    </source>
</evidence>
<dbReference type="InterPro" id="IPR012433">
    <property type="entry name" value="Imm11"/>
</dbReference>
<evidence type="ECO:0000259" key="1">
    <source>
        <dbReference type="Pfam" id="PF07791"/>
    </source>
</evidence>
<accession>A0A212SF06</accession>
<dbReference type="OrthoDB" id="8660107at2"/>
<name>A0A212SF06_RHOAC</name>
<gene>
    <name evidence="2" type="ORF">SAMN06265338_1325</name>
</gene>
<dbReference type="AlphaFoldDB" id="A0A212SF06"/>
<protein>
    <recommendedName>
        <fullName evidence="1">Immunity MXAN-0049 protein domain-containing protein</fullName>
    </recommendedName>
</protein>
<organism evidence="2 3">
    <name type="scientific">Rhodoblastus acidophilus</name>
    <name type="common">Rhodopseudomonas acidophila</name>
    <dbReference type="NCBI Taxonomy" id="1074"/>
    <lineage>
        <taxon>Bacteria</taxon>
        <taxon>Pseudomonadati</taxon>
        <taxon>Pseudomonadota</taxon>
        <taxon>Alphaproteobacteria</taxon>
        <taxon>Hyphomicrobiales</taxon>
        <taxon>Rhodoblastaceae</taxon>
        <taxon>Rhodoblastus</taxon>
    </lineage>
</organism>
<dbReference type="EMBL" id="FYDG01000032">
    <property type="protein sequence ID" value="SNB84005.1"/>
    <property type="molecule type" value="Genomic_DNA"/>
</dbReference>
<dbReference type="RefSeq" id="WP_141098549.1">
    <property type="nucleotide sequence ID" value="NZ_FYDG01000032.1"/>
</dbReference>
<sequence>MVWGMALPGNFGDFWPDGNYVGWDEDLTAFFNNEMPADEKAQFDHISSYIYFVSQKLKTEPGRKPSPDYPPVGSVAAHEAPKRFKTTKSYSSLASFIELTSRIVAVDNSLKDLFERVEPGVHHFFPIEIEMPNNAVYPKQFFVLVIGRYLDSFSPDQSNPDYLKPNGLRNYLVKRCGNQEAMSGLAFFKQEFGGAHLWRESCITNELFCLSDQLKSEITRLGLRLPKHYRMKEI</sequence>
<dbReference type="Proteomes" id="UP000198418">
    <property type="component" value="Unassembled WGS sequence"/>
</dbReference>